<dbReference type="InterPro" id="IPR011577">
    <property type="entry name" value="Cyt_b561_bac/Ni-Hgenase"/>
</dbReference>
<dbReference type="Pfam" id="PF01292">
    <property type="entry name" value="Ni_hydr_CYTB"/>
    <property type="match status" value="1"/>
</dbReference>
<keyword evidence="3 6" id="KW-0812">Transmembrane</keyword>
<dbReference type="SUPFAM" id="SSF81342">
    <property type="entry name" value="Transmembrane di-heme cytochromes"/>
    <property type="match status" value="1"/>
</dbReference>
<dbReference type="InterPro" id="IPR051542">
    <property type="entry name" value="Hydrogenase_cytochrome"/>
</dbReference>
<proteinExistence type="predicted"/>
<dbReference type="AlphaFoldDB" id="A0A3N4UXP2"/>
<keyword evidence="2" id="KW-1003">Cell membrane</keyword>
<evidence type="ECO:0000313" key="8">
    <source>
        <dbReference type="EMBL" id="RPE72371.1"/>
    </source>
</evidence>
<dbReference type="GO" id="GO:0009055">
    <property type="term" value="F:electron transfer activity"/>
    <property type="evidence" value="ECO:0007669"/>
    <property type="project" value="InterPro"/>
</dbReference>
<name>A0A3N4UXP2_9BURK</name>
<evidence type="ECO:0000259" key="7">
    <source>
        <dbReference type="Pfam" id="PF01292"/>
    </source>
</evidence>
<dbReference type="InterPro" id="IPR016174">
    <property type="entry name" value="Di-haem_cyt_TM"/>
</dbReference>
<dbReference type="RefSeq" id="WP_124219200.1">
    <property type="nucleotide sequence ID" value="NZ_RKQL01000001.1"/>
</dbReference>
<evidence type="ECO:0000256" key="6">
    <source>
        <dbReference type="SAM" id="Phobius"/>
    </source>
</evidence>
<keyword evidence="5 6" id="KW-0472">Membrane</keyword>
<evidence type="ECO:0000256" key="2">
    <source>
        <dbReference type="ARBA" id="ARBA00022475"/>
    </source>
</evidence>
<dbReference type="Proteomes" id="UP000272193">
    <property type="component" value="Unassembled WGS sequence"/>
</dbReference>
<dbReference type="PANTHER" id="PTHR30485:SF2">
    <property type="entry name" value="BLL0597 PROTEIN"/>
    <property type="match status" value="1"/>
</dbReference>
<dbReference type="GO" id="GO:0005886">
    <property type="term" value="C:plasma membrane"/>
    <property type="evidence" value="ECO:0007669"/>
    <property type="project" value="UniProtKB-SubCell"/>
</dbReference>
<accession>A0A3N4UXP2</accession>
<evidence type="ECO:0000313" key="9">
    <source>
        <dbReference type="Proteomes" id="UP000272193"/>
    </source>
</evidence>
<dbReference type="PANTHER" id="PTHR30485">
    <property type="entry name" value="NI/FE-HYDROGENASE 1 B-TYPE CYTOCHROME SUBUNIT"/>
    <property type="match status" value="1"/>
</dbReference>
<keyword evidence="4 6" id="KW-1133">Transmembrane helix</keyword>
<dbReference type="EMBL" id="RKQL01000001">
    <property type="protein sequence ID" value="RPE72371.1"/>
    <property type="molecule type" value="Genomic_DNA"/>
</dbReference>
<dbReference type="GO" id="GO:0020037">
    <property type="term" value="F:heme binding"/>
    <property type="evidence" value="ECO:0007669"/>
    <property type="project" value="TreeGrafter"/>
</dbReference>
<feature type="transmembrane region" description="Helical" evidence="6">
    <location>
        <begin position="44"/>
        <end position="63"/>
    </location>
</feature>
<evidence type="ECO:0000256" key="3">
    <source>
        <dbReference type="ARBA" id="ARBA00022692"/>
    </source>
</evidence>
<comment type="caution">
    <text evidence="8">The sequence shown here is derived from an EMBL/GenBank/DDBJ whole genome shotgun (WGS) entry which is preliminary data.</text>
</comment>
<evidence type="ECO:0000256" key="5">
    <source>
        <dbReference type="ARBA" id="ARBA00023136"/>
    </source>
</evidence>
<protein>
    <submittedName>
        <fullName evidence="8">Cytochrome b</fullName>
    </submittedName>
</protein>
<dbReference type="GO" id="GO:0022904">
    <property type="term" value="P:respiratory electron transport chain"/>
    <property type="evidence" value="ECO:0007669"/>
    <property type="project" value="InterPro"/>
</dbReference>
<sequence length="222" mass="24111">MPSIRVWDLPTRVFHWALVFCVVGLVITGNIGGNAMVWHFRMGYTVGALVLFRLLWGFWGGYWSHFSHFPVGLQTLIAYLRGKAAPIVEVGHNPLGSLSVFAMLAVLAAQVSTGLMSDDEIAFQGPLTRFVSETTVSAATHYHTEVGKLLLIALVCLHVGAVIYHQRVKRHPLVQAMIRGDKPVDPALQPLAAADGVAQRLLALALFGICAGFMAWVAALGR</sequence>
<feature type="transmembrane region" description="Helical" evidence="6">
    <location>
        <begin position="146"/>
        <end position="164"/>
    </location>
</feature>
<organism evidence="8 9">
    <name type="scientific">Tibeticola sediminis</name>
    <dbReference type="NCBI Taxonomy" id="1917811"/>
    <lineage>
        <taxon>Bacteria</taxon>
        <taxon>Pseudomonadati</taxon>
        <taxon>Pseudomonadota</taxon>
        <taxon>Betaproteobacteria</taxon>
        <taxon>Burkholderiales</taxon>
        <taxon>Comamonadaceae</taxon>
        <taxon>Tibeticola</taxon>
    </lineage>
</organism>
<evidence type="ECO:0000256" key="1">
    <source>
        <dbReference type="ARBA" id="ARBA00004651"/>
    </source>
</evidence>
<reference evidence="8 9" key="1">
    <citation type="submission" date="2018-11" db="EMBL/GenBank/DDBJ databases">
        <title>Genomic Encyclopedia of Type Strains, Phase IV (KMG-IV): sequencing the most valuable type-strain genomes for metagenomic binning, comparative biology and taxonomic classification.</title>
        <authorList>
            <person name="Goeker M."/>
        </authorList>
    </citation>
    <scope>NUCLEOTIDE SEQUENCE [LARGE SCALE GENOMIC DNA]</scope>
    <source>
        <strain evidence="8 9">DSM 101684</strain>
    </source>
</reference>
<feature type="transmembrane region" description="Helical" evidence="6">
    <location>
        <begin position="201"/>
        <end position="219"/>
    </location>
</feature>
<evidence type="ECO:0000256" key="4">
    <source>
        <dbReference type="ARBA" id="ARBA00022989"/>
    </source>
</evidence>
<dbReference type="OrthoDB" id="196472at2"/>
<keyword evidence="9" id="KW-1185">Reference proteome</keyword>
<gene>
    <name evidence="8" type="ORF">EDC62_0059</name>
</gene>
<feature type="domain" description="Cytochrome b561 bacterial/Ni-hydrogenase" evidence="7">
    <location>
        <begin position="6"/>
        <end position="180"/>
    </location>
</feature>
<comment type="subcellular location">
    <subcellularLocation>
        <location evidence="1">Cell membrane</location>
        <topology evidence="1">Multi-pass membrane protein</topology>
    </subcellularLocation>
</comment>
<dbReference type="Gene3D" id="1.20.950.20">
    <property type="entry name" value="Transmembrane di-heme cytochromes, Chain C"/>
    <property type="match status" value="1"/>
</dbReference>
<feature type="transmembrane region" description="Helical" evidence="6">
    <location>
        <begin position="13"/>
        <end position="32"/>
    </location>
</feature>